<feature type="compositionally biased region" description="Basic residues" evidence="1">
    <location>
        <begin position="1"/>
        <end position="14"/>
    </location>
</feature>
<feature type="compositionally biased region" description="Basic residues" evidence="1">
    <location>
        <begin position="56"/>
        <end position="70"/>
    </location>
</feature>
<feature type="region of interest" description="Disordered" evidence="1">
    <location>
        <begin position="1"/>
        <end position="122"/>
    </location>
</feature>
<protein>
    <submittedName>
        <fullName evidence="2">Uncharacterized protein</fullName>
    </submittedName>
</protein>
<dbReference type="EMBL" id="CADCWL010000200">
    <property type="protein sequence ID" value="CAA9577728.1"/>
    <property type="molecule type" value="Genomic_DNA"/>
</dbReference>
<reference evidence="2" key="1">
    <citation type="submission" date="2020-02" db="EMBL/GenBank/DDBJ databases">
        <authorList>
            <person name="Meier V. D."/>
        </authorList>
    </citation>
    <scope>NUCLEOTIDE SEQUENCE</scope>
    <source>
        <strain evidence="2">AVDCRST_MAG19</strain>
    </source>
</reference>
<feature type="non-terminal residue" evidence="2">
    <location>
        <position position="122"/>
    </location>
</feature>
<name>A0A6J4VFR3_9BACT</name>
<organism evidence="2">
    <name type="scientific">uncultured Thermomicrobiales bacterium</name>
    <dbReference type="NCBI Taxonomy" id="1645740"/>
    <lineage>
        <taxon>Bacteria</taxon>
        <taxon>Pseudomonadati</taxon>
        <taxon>Thermomicrobiota</taxon>
        <taxon>Thermomicrobia</taxon>
        <taxon>Thermomicrobiales</taxon>
        <taxon>environmental samples</taxon>
    </lineage>
</organism>
<feature type="compositionally biased region" description="Basic residues" evidence="1">
    <location>
        <begin position="24"/>
        <end position="36"/>
    </location>
</feature>
<evidence type="ECO:0000313" key="2">
    <source>
        <dbReference type="EMBL" id="CAA9577728.1"/>
    </source>
</evidence>
<feature type="non-terminal residue" evidence="2">
    <location>
        <position position="1"/>
    </location>
</feature>
<sequence length="122" mass="13549">GHRAPRAHRGRRRPAPLLPPGHRVAGRRRGGGRGVRRLVQDPGRPDPAPHPQPARHERRAGLRLRHRRPLPARAAGHLPPPQDPAPGALRGRRAARNLHVLPRQPRLRRRVSGGGPPHPERV</sequence>
<accession>A0A6J4VFR3</accession>
<dbReference type="AlphaFoldDB" id="A0A6J4VFR3"/>
<proteinExistence type="predicted"/>
<evidence type="ECO:0000256" key="1">
    <source>
        <dbReference type="SAM" id="MobiDB-lite"/>
    </source>
</evidence>
<gene>
    <name evidence="2" type="ORF">AVDCRST_MAG19-3567</name>
</gene>